<organism evidence="2 3">
    <name type="scientific">Ohessyouella blattaphilus</name>
    <dbReference type="NCBI Taxonomy" id="2949333"/>
    <lineage>
        <taxon>Bacteria</taxon>
        <taxon>Bacillati</taxon>
        <taxon>Bacillota</taxon>
        <taxon>Clostridia</taxon>
        <taxon>Lachnospirales</taxon>
        <taxon>Lachnospiraceae</taxon>
        <taxon>Ohessyouella</taxon>
    </lineage>
</organism>
<protein>
    <submittedName>
        <fullName evidence="2">Guanylate kinase</fullName>
    </submittedName>
</protein>
<evidence type="ECO:0000259" key="1">
    <source>
        <dbReference type="PROSITE" id="PS50052"/>
    </source>
</evidence>
<keyword evidence="2" id="KW-0808">Transferase</keyword>
<dbReference type="PROSITE" id="PS00856">
    <property type="entry name" value="GUANYLATE_KINASE_1"/>
    <property type="match status" value="1"/>
</dbReference>
<dbReference type="GO" id="GO:0016301">
    <property type="term" value="F:kinase activity"/>
    <property type="evidence" value="ECO:0007669"/>
    <property type="project" value="UniProtKB-KW"/>
</dbReference>
<comment type="caution">
    <text evidence="2">The sequence shown here is derived from an EMBL/GenBank/DDBJ whole genome shotgun (WGS) entry which is preliminary data.</text>
</comment>
<dbReference type="Gene3D" id="3.40.50.300">
    <property type="entry name" value="P-loop containing nucleotide triphosphate hydrolases"/>
    <property type="match status" value="1"/>
</dbReference>
<evidence type="ECO:0000313" key="2">
    <source>
        <dbReference type="EMBL" id="MCP1110038.1"/>
    </source>
</evidence>
<dbReference type="RefSeq" id="WP_262068918.1">
    <property type="nucleotide sequence ID" value="NZ_JAMXOC010000008.1"/>
</dbReference>
<dbReference type="SUPFAM" id="SSF52540">
    <property type="entry name" value="P-loop containing nucleoside triphosphate hydrolases"/>
    <property type="match status" value="1"/>
</dbReference>
<dbReference type="InterPro" id="IPR008144">
    <property type="entry name" value="Guanylate_kin-like_dom"/>
</dbReference>
<dbReference type="InterPro" id="IPR027417">
    <property type="entry name" value="P-loop_NTPase"/>
</dbReference>
<dbReference type="InterPro" id="IPR008145">
    <property type="entry name" value="GK/Ca_channel_bsu"/>
</dbReference>
<gene>
    <name evidence="2" type="ORF">NK118_07220</name>
</gene>
<dbReference type="Proteomes" id="UP001523565">
    <property type="component" value="Unassembled WGS sequence"/>
</dbReference>
<sequence length="195" mass="22925">MGKIYCMMGKSSTGKDYLYREIRKRIPELKPVVPYTTRPIREGERDGAEYFFIDEEKLAEYTKAGKVIEQRAYQTVHGIWRYATIDDGTISLATGDYLLIATLEAYAHLREYFGPGNVVPLYIEVEDGERLRRALKREDKQEEPKYAEVCRRFLADTEDFSEENLKKMEIDRRFLNIDRETCISEIEEEIVNDRV</sequence>
<proteinExistence type="predicted"/>
<dbReference type="PROSITE" id="PS50052">
    <property type="entry name" value="GUANYLATE_KINASE_2"/>
    <property type="match status" value="1"/>
</dbReference>
<dbReference type="EMBL" id="JAMZFV010000008">
    <property type="protein sequence ID" value="MCP1110038.1"/>
    <property type="molecule type" value="Genomic_DNA"/>
</dbReference>
<dbReference type="InterPro" id="IPR020590">
    <property type="entry name" value="Guanylate_kinase_CS"/>
</dbReference>
<dbReference type="SMART" id="SM00072">
    <property type="entry name" value="GuKc"/>
    <property type="match status" value="1"/>
</dbReference>
<name>A0ABT1EH99_9FIRM</name>
<reference evidence="2 3" key="1">
    <citation type="journal article" date="2022" name="Genome Biol. Evol.">
        <title>Host diet, physiology and behaviors set the stage for Lachnospiraceae cladogenesis.</title>
        <authorList>
            <person name="Vera-Ponce De Leon A."/>
            <person name="Schneider M."/>
            <person name="Jahnes B.C."/>
            <person name="Sadowski V."/>
            <person name="Camuy-Velez L.A."/>
            <person name="Duan J."/>
            <person name="Sabree Z.L."/>
        </authorList>
    </citation>
    <scope>NUCLEOTIDE SEQUENCE [LARGE SCALE GENOMIC DNA]</scope>
    <source>
        <strain evidence="2 3">PAL227</strain>
    </source>
</reference>
<keyword evidence="2" id="KW-0418">Kinase</keyword>
<feature type="domain" description="Guanylate kinase-like" evidence="1">
    <location>
        <begin position="2"/>
        <end position="191"/>
    </location>
</feature>
<evidence type="ECO:0000313" key="3">
    <source>
        <dbReference type="Proteomes" id="UP001523565"/>
    </source>
</evidence>
<accession>A0ABT1EH99</accession>
<dbReference type="Pfam" id="PF00625">
    <property type="entry name" value="Guanylate_kin"/>
    <property type="match status" value="1"/>
</dbReference>
<keyword evidence="3" id="KW-1185">Reference proteome</keyword>